<dbReference type="Pfam" id="PF04909">
    <property type="entry name" value="Amidohydro_2"/>
    <property type="match status" value="1"/>
</dbReference>
<accession>A0A346XWY1</accession>
<dbReference type="InterPro" id="IPR032466">
    <property type="entry name" value="Metal_Hydrolase"/>
</dbReference>
<evidence type="ECO:0000256" key="1">
    <source>
        <dbReference type="ARBA" id="ARBA00023239"/>
    </source>
</evidence>
<gene>
    <name evidence="3" type="ORF">DVS28_a2043</name>
</gene>
<dbReference type="EMBL" id="CP031165">
    <property type="protein sequence ID" value="AXV06728.1"/>
    <property type="molecule type" value="Genomic_DNA"/>
</dbReference>
<reference evidence="3 4" key="1">
    <citation type="submission" date="2018-09" db="EMBL/GenBank/DDBJ databases">
        <title>Complete genome sequence of Euzebya sp. DY32-46 isolated from seawater of Pacific Ocean.</title>
        <authorList>
            <person name="Xu L."/>
            <person name="Wu Y.-H."/>
            <person name="Xu X.-W."/>
        </authorList>
    </citation>
    <scope>NUCLEOTIDE SEQUENCE [LARGE SCALE GENOMIC DNA]</scope>
    <source>
        <strain evidence="3 4">DY32-46</strain>
    </source>
</reference>
<proteinExistence type="predicted"/>
<evidence type="ECO:0000313" key="3">
    <source>
        <dbReference type="EMBL" id="AXV06728.1"/>
    </source>
</evidence>
<evidence type="ECO:0000259" key="2">
    <source>
        <dbReference type="Pfam" id="PF04909"/>
    </source>
</evidence>
<dbReference type="SUPFAM" id="SSF51556">
    <property type="entry name" value="Metallo-dependent hydrolases"/>
    <property type="match status" value="1"/>
</dbReference>
<dbReference type="InterPro" id="IPR032465">
    <property type="entry name" value="ACMSD"/>
</dbReference>
<keyword evidence="4" id="KW-1185">Reference proteome</keyword>
<dbReference type="CDD" id="cd01292">
    <property type="entry name" value="metallo-dependent_hydrolases"/>
    <property type="match status" value="1"/>
</dbReference>
<name>A0A346XWY1_9ACTN</name>
<dbReference type="AlphaFoldDB" id="A0A346XWY1"/>
<dbReference type="GO" id="GO:0016787">
    <property type="term" value="F:hydrolase activity"/>
    <property type="evidence" value="ECO:0007669"/>
    <property type="project" value="InterPro"/>
</dbReference>
<evidence type="ECO:0000313" key="4">
    <source>
        <dbReference type="Proteomes" id="UP000264006"/>
    </source>
</evidence>
<organism evidence="3 4">
    <name type="scientific">Euzebya pacifica</name>
    <dbReference type="NCBI Taxonomy" id="1608957"/>
    <lineage>
        <taxon>Bacteria</taxon>
        <taxon>Bacillati</taxon>
        <taxon>Actinomycetota</taxon>
        <taxon>Nitriliruptoria</taxon>
        <taxon>Euzebyales</taxon>
    </lineage>
</organism>
<sequence>MQEYTLQEAEASGGMLRPFVQYDPRNVTGAHRRFAAAIARGAVGLKVHPASHQLPANDRALYPLYAVAAEHQIPVMVHVGSSVFPGAKMRYCDPMLVDEAAVDFPEVDFLLAHSGRGFWTDQVFFLTRMRRNIWMELSGIPPRRLPETFPELDRVADRLVWGSDWPSSPPIRRLTDEIQQLPFKAETIERLLWRNAAELFGLTELLAAHTQKEPTT</sequence>
<dbReference type="KEGG" id="euz:DVS28_a2043"/>
<dbReference type="Gene3D" id="3.20.20.140">
    <property type="entry name" value="Metal-dependent hydrolases"/>
    <property type="match status" value="1"/>
</dbReference>
<keyword evidence="1" id="KW-0456">Lyase</keyword>
<dbReference type="PANTHER" id="PTHR21240:SF19">
    <property type="entry name" value="CATALYTIC_ HYDROLASE"/>
    <property type="match status" value="1"/>
</dbReference>
<dbReference type="InterPro" id="IPR006680">
    <property type="entry name" value="Amidohydro-rel"/>
</dbReference>
<protein>
    <recommendedName>
        <fullName evidence="2">Amidohydrolase-related domain-containing protein</fullName>
    </recommendedName>
</protein>
<dbReference type="PANTHER" id="PTHR21240">
    <property type="entry name" value="2-AMINO-3-CARBOXYLMUCONATE-6-SEMIALDEHYDE DECARBOXYLASE"/>
    <property type="match status" value="1"/>
</dbReference>
<dbReference type="GO" id="GO:0016831">
    <property type="term" value="F:carboxy-lyase activity"/>
    <property type="evidence" value="ECO:0007669"/>
    <property type="project" value="InterPro"/>
</dbReference>
<feature type="domain" description="Amidohydrolase-related" evidence="2">
    <location>
        <begin position="6"/>
        <end position="202"/>
    </location>
</feature>
<dbReference type="Proteomes" id="UP000264006">
    <property type="component" value="Chromosome"/>
</dbReference>